<keyword evidence="3 5" id="KW-0346">Stress response</keyword>
<dbReference type="Gene3D" id="1.10.10.10">
    <property type="entry name" value="Winged helix-like DNA-binding domain superfamily/Winged helix DNA-binding domain"/>
    <property type="match status" value="1"/>
</dbReference>
<dbReference type="EMBL" id="FOCD01000001">
    <property type="protein sequence ID" value="SEM55050.1"/>
    <property type="molecule type" value="Genomic_DNA"/>
</dbReference>
<dbReference type="InterPro" id="IPR001034">
    <property type="entry name" value="DeoR_HTH"/>
</dbReference>
<reference evidence="8 10" key="1">
    <citation type="submission" date="2014-07" db="EMBL/GenBank/DDBJ databases">
        <title>Complete genome sequence of a moderately halophilic bacterium Terribacillus aidingensis MP602, isolated from Cryptomeria fortunei in Tianmu mountain in China.</title>
        <authorList>
            <person name="Wang Y."/>
            <person name="Lu P."/>
            <person name="Zhang L."/>
        </authorList>
    </citation>
    <scope>NUCLEOTIDE SEQUENCE [LARGE SCALE GENOMIC DNA]</scope>
    <source>
        <strain evidence="8 10">MP602</strain>
    </source>
</reference>
<dbReference type="Pfam" id="PF01628">
    <property type="entry name" value="HrcA"/>
    <property type="match status" value="1"/>
</dbReference>
<dbReference type="HOGENOM" id="CLU_050019_1_0_9"/>
<feature type="domain" description="HTH deoR-type" evidence="7">
    <location>
        <begin position="36"/>
        <end position="59"/>
    </location>
</feature>
<dbReference type="AlphaFoldDB" id="A0A075LQV3"/>
<comment type="function">
    <text evidence="5">Negative regulator of class I heat shock genes (grpE-dnaK-dnaJ and groELS operons). Prevents heat-shock induction of these operons.</text>
</comment>
<keyword evidence="4 5" id="KW-0804">Transcription</keyword>
<dbReference type="InterPro" id="IPR002571">
    <property type="entry name" value="HrcA"/>
</dbReference>
<gene>
    <name evidence="5" type="primary">hrcA</name>
    <name evidence="8" type="ORF">GZ22_09495</name>
    <name evidence="9" type="ORF">SAMN04489762_0359</name>
</gene>
<evidence type="ECO:0000313" key="11">
    <source>
        <dbReference type="Proteomes" id="UP000199735"/>
    </source>
</evidence>
<dbReference type="InterPro" id="IPR036390">
    <property type="entry name" value="WH_DNA-bd_sf"/>
</dbReference>
<sequence>MLTERQLRILQVIVDDFIQTALPIGSRAISNKQDVAYSAATIRNDMAELEQLGLIEKTHTSSGRIPSEKGYRFYVDHLLTPFHLSRQDTSAIKQTFSTNIRQMEEVVQQSAALLSELTNYTSIILGPEMLETKLKHIQILTLSDFSAVMILVTDTGHVEHKSFRIPDGMDHAEMEKVVNILNDRLAGVPLMMVPGRLKSEVQELLKQHTVHFDTMFAYLRSFMETEQPLKLYFGGKTNILMQPDFQDLNKLRSLYTMIEEEGETIARLLKGEQNGLHVSIGTENKLSAMQDCSFVTASYTADGIHMGTVALLGPTRMEYSRVMSLMHVLTNKLTSAYQDWQK</sequence>
<proteinExistence type="inferred from homology"/>
<dbReference type="Proteomes" id="UP000199735">
    <property type="component" value="Unassembled WGS sequence"/>
</dbReference>
<accession>A0AAX2EAF8</accession>
<dbReference type="KEGG" id="tap:GZ22_09495"/>
<evidence type="ECO:0000256" key="3">
    <source>
        <dbReference type="ARBA" id="ARBA00023016"/>
    </source>
</evidence>
<organism evidence="8 10">
    <name type="scientific">Terribacillus saccharophilus</name>
    <dbReference type="NCBI Taxonomy" id="361277"/>
    <lineage>
        <taxon>Bacteria</taxon>
        <taxon>Bacillati</taxon>
        <taxon>Bacillota</taxon>
        <taxon>Bacilli</taxon>
        <taxon>Bacillales</taxon>
        <taxon>Bacillaceae</taxon>
        <taxon>Terribacillus</taxon>
    </lineage>
</organism>
<evidence type="ECO:0000256" key="1">
    <source>
        <dbReference type="ARBA" id="ARBA00022491"/>
    </source>
</evidence>
<evidence type="ECO:0000259" key="6">
    <source>
        <dbReference type="Pfam" id="PF01628"/>
    </source>
</evidence>
<dbReference type="SUPFAM" id="SSF46785">
    <property type="entry name" value="Winged helix' DNA-binding domain"/>
    <property type="match status" value="1"/>
</dbReference>
<keyword evidence="2 5" id="KW-0805">Transcription regulation</keyword>
<evidence type="ECO:0000259" key="7">
    <source>
        <dbReference type="Pfam" id="PF08220"/>
    </source>
</evidence>
<comment type="similarity">
    <text evidence="5">Belongs to the HrcA family.</text>
</comment>
<evidence type="ECO:0000313" key="10">
    <source>
        <dbReference type="Proteomes" id="UP000027980"/>
    </source>
</evidence>
<dbReference type="GO" id="GO:0045892">
    <property type="term" value="P:negative regulation of DNA-templated transcription"/>
    <property type="evidence" value="ECO:0007669"/>
    <property type="project" value="UniProtKB-UniRule"/>
</dbReference>
<dbReference type="GO" id="GO:0003700">
    <property type="term" value="F:DNA-binding transcription factor activity"/>
    <property type="evidence" value="ECO:0007669"/>
    <property type="project" value="InterPro"/>
</dbReference>
<dbReference type="GeneID" id="34220627"/>
<dbReference type="PANTHER" id="PTHR34824:SF1">
    <property type="entry name" value="HEAT-INDUCIBLE TRANSCRIPTION REPRESSOR HRCA"/>
    <property type="match status" value="1"/>
</dbReference>
<protein>
    <recommendedName>
        <fullName evidence="5">Heat-inducible transcription repressor HrcA</fullName>
    </recommendedName>
</protein>
<dbReference type="OrthoDB" id="9783139at2"/>
<dbReference type="Proteomes" id="UP000027980">
    <property type="component" value="Chromosome"/>
</dbReference>
<dbReference type="SUPFAM" id="SSF55781">
    <property type="entry name" value="GAF domain-like"/>
    <property type="match status" value="1"/>
</dbReference>
<dbReference type="Gene3D" id="3.30.450.40">
    <property type="match status" value="1"/>
</dbReference>
<keyword evidence="1 5" id="KW-0678">Repressor</keyword>
<dbReference type="InterPro" id="IPR029016">
    <property type="entry name" value="GAF-like_dom_sf"/>
</dbReference>
<feature type="domain" description="Heat-inducible transcription repressor HrcA C-terminal" evidence="6">
    <location>
        <begin position="104"/>
        <end position="323"/>
    </location>
</feature>
<evidence type="ECO:0000256" key="4">
    <source>
        <dbReference type="ARBA" id="ARBA00023163"/>
    </source>
</evidence>
<evidence type="ECO:0000256" key="5">
    <source>
        <dbReference type="HAMAP-Rule" id="MF_00081"/>
    </source>
</evidence>
<dbReference type="Gene3D" id="3.30.390.60">
    <property type="entry name" value="Heat-inducible transcription repressor hrca homolog, domain 3"/>
    <property type="match status" value="1"/>
</dbReference>
<dbReference type="Pfam" id="PF08220">
    <property type="entry name" value="HTH_DeoR"/>
    <property type="match status" value="1"/>
</dbReference>
<evidence type="ECO:0000313" key="9">
    <source>
        <dbReference type="EMBL" id="SEM55050.1"/>
    </source>
</evidence>
<accession>A0A075LQV3</accession>
<dbReference type="NCBIfam" id="TIGR00331">
    <property type="entry name" value="hrcA"/>
    <property type="match status" value="1"/>
</dbReference>
<name>A0A075LQV3_9BACI</name>
<dbReference type="PIRSF" id="PIRSF005485">
    <property type="entry name" value="HrcA"/>
    <property type="match status" value="1"/>
</dbReference>
<dbReference type="InterPro" id="IPR021153">
    <property type="entry name" value="HrcA_C"/>
</dbReference>
<evidence type="ECO:0000256" key="2">
    <source>
        <dbReference type="ARBA" id="ARBA00023015"/>
    </source>
</evidence>
<dbReference type="HAMAP" id="MF_00081">
    <property type="entry name" value="HrcA"/>
    <property type="match status" value="1"/>
</dbReference>
<dbReference type="GO" id="GO:0003677">
    <property type="term" value="F:DNA binding"/>
    <property type="evidence" value="ECO:0007669"/>
    <property type="project" value="InterPro"/>
</dbReference>
<dbReference type="EMBL" id="CP008876">
    <property type="protein sequence ID" value="AIF66848.1"/>
    <property type="molecule type" value="Genomic_DNA"/>
</dbReference>
<dbReference type="RefSeq" id="WP_038561456.1">
    <property type="nucleotide sequence ID" value="NZ_CP008876.1"/>
</dbReference>
<reference evidence="9 11" key="2">
    <citation type="submission" date="2016-10" db="EMBL/GenBank/DDBJ databases">
        <authorList>
            <person name="Varghese N."/>
            <person name="Submissions S."/>
        </authorList>
    </citation>
    <scope>NUCLEOTIDE SEQUENCE [LARGE SCALE GENOMIC DNA]</scope>
    <source>
        <strain evidence="9 11">DSM 21619</strain>
    </source>
</reference>
<dbReference type="PANTHER" id="PTHR34824">
    <property type="entry name" value="HEAT-INDUCIBLE TRANSCRIPTION REPRESSOR HRCA"/>
    <property type="match status" value="1"/>
</dbReference>
<evidence type="ECO:0000313" key="8">
    <source>
        <dbReference type="EMBL" id="AIF66848.1"/>
    </source>
</evidence>
<dbReference type="InterPro" id="IPR036388">
    <property type="entry name" value="WH-like_DNA-bd_sf"/>
</dbReference>
<dbReference type="InterPro" id="IPR023120">
    <property type="entry name" value="WHTH_transcript_rep_HrcA_IDD"/>
</dbReference>